<feature type="compositionally biased region" description="Basic and acidic residues" evidence="1">
    <location>
        <begin position="1969"/>
        <end position="1990"/>
    </location>
</feature>
<proteinExistence type="predicted"/>
<feature type="compositionally biased region" description="Basic and acidic residues" evidence="1">
    <location>
        <begin position="1921"/>
        <end position="1936"/>
    </location>
</feature>
<feature type="compositionally biased region" description="Basic and acidic residues" evidence="1">
    <location>
        <begin position="2064"/>
        <end position="2073"/>
    </location>
</feature>
<feature type="compositionally biased region" description="Polar residues" evidence="1">
    <location>
        <begin position="540"/>
        <end position="556"/>
    </location>
</feature>
<dbReference type="RefSeq" id="XP_016981083.2">
    <property type="nucleotide sequence ID" value="XM_017125594.2"/>
</dbReference>
<feature type="compositionally biased region" description="Polar residues" evidence="1">
    <location>
        <begin position="1993"/>
        <end position="2005"/>
    </location>
</feature>
<evidence type="ECO:0000256" key="1">
    <source>
        <dbReference type="SAM" id="MobiDB-lite"/>
    </source>
</evidence>
<feature type="compositionally biased region" description="Basic residues" evidence="1">
    <location>
        <begin position="814"/>
        <end position="836"/>
    </location>
</feature>
<dbReference type="GeneID" id="108046043"/>
<feature type="compositionally biased region" description="Polar residues" evidence="1">
    <location>
        <begin position="455"/>
        <end position="465"/>
    </location>
</feature>
<reference evidence="3" key="1">
    <citation type="journal article" date="2021" name="Elife">
        <title>Highly contiguous assemblies of 101 drosophilid genomes.</title>
        <authorList>
            <person name="Kim B.Y."/>
            <person name="Wang J.R."/>
            <person name="Miller D.E."/>
            <person name="Barmina O."/>
            <person name="Delaney E."/>
            <person name="Thompson A."/>
            <person name="Comeault A.A."/>
            <person name="Peede D."/>
            <person name="D'Agostino E.R."/>
            <person name="Pelaez J."/>
            <person name="Aguilar J.M."/>
            <person name="Haji D."/>
            <person name="Matsunaga T."/>
            <person name="Armstrong E.E."/>
            <person name="Zych M."/>
            <person name="Ogawa Y."/>
            <person name="Stamenkovic-Radak M."/>
            <person name="Jelic M."/>
            <person name="Veselinovic M.S."/>
            <person name="Tanaskovic M."/>
            <person name="Eric P."/>
            <person name="Gao J.J."/>
            <person name="Katoh T.K."/>
            <person name="Toda M.J."/>
            <person name="Watabe H."/>
            <person name="Watada M."/>
            <person name="Davis J.S."/>
            <person name="Moyle L.C."/>
            <person name="Manoli G."/>
            <person name="Bertolini E."/>
            <person name="Kostal V."/>
            <person name="Hawley R.S."/>
            <person name="Takahashi A."/>
            <person name="Jones C.D."/>
            <person name="Price D.K."/>
            <person name="Whiteman N."/>
            <person name="Kopp A."/>
            <person name="Matute D.R."/>
            <person name="Petrov D.A."/>
        </authorList>
    </citation>
    <scope>NUCLEOTIDE SEQUENCE [LARGE SCALE GENOMIC DNA]</scope>
</reference>
<feature type="compositionally biased region" description="Basic and acidic residues" evidence="1">
    <location>
        <begin position="1410"/>
        <end position="1420"/>
    </location>
</feature>
<name>A0ABM5HIY2_DRORH</name>
<feature type="region of interest" description="Disordered" evidence="1">
    <location>
        <begin position="394"/>
        <end position="419"/>
    </location>
</feature>
<feature type="region of interest" description="Disordered" evidence="1">
    <location>
        <begin position="1921"/>
        <end position="1941"/>
    </location>
</feature>
<protein>
    <submittedName>
        <fullName evidence="2">Uncharacterized protein</fullName>
    </submittedName>
</protein>
<feature type="region of interest" description="Disordered" evidence="1">
    <location>
        <begin position="946"/>
        <end position="966"/>
    </location>
</feature>
<feature type="compositionally biased region" description="Basic and acidic residues" evidence="1">
    <location>
        <begin position="2006"/>
        <end position="2022"/>
    </location>
</feature>
<feature type="region of interest" description="Disordered" evidence="1">
    <location>
        <begin position="623"/>
        <end position="656"/>
    </location>
</feature>
<sequence length="2285" mass="260714">MTDLTRRRRTAQQILLRRALSKSVGRCQAATELVPNKGGIVVPPSLTREPQLLNQIRERSSSRAVKKVHRFLAANPFRILQERKAAGKLSGCVLQRKDSLSWRKLKPSDADPTISGHNLKINERSRGSTRSRHSSSTYPSTWQLNVSRAKEELQDNSQGSLEEIINCSILNRTPYDHQLSMPLKSDNSCQCTINKKSRRRGRKTKTVSVAQAQTQTIRESGKKRSLSKSSEVSVQFQRLKQRVYSGEEFSQERKICISPSKISGNSKVSFKCAKTCPGKSYKNFGGYSPSETDIETEAEYHPNLQGPSAYLNKIEEISKPASNVDMKWSHNMPSKTEIQQSMARGSQESERMYKDQDWEIQRKIAKCYCTNARTKENQARSGGVKDIKSIRHGELQQSIPRIGSENRRMNNPNFHDNDQKFQRKYSNCFCTNPRRRDNLVENARAQETMSKKSSVDNSFNSLNGYSMQSESSQVSLSTSEQFAYEASEDNFSHDEFRAQNAYQSNVYQTNEYSTKSGPSVKSIIYYSDDSDSQETKREGQTNNNQMVNASSKSKSFLNRELRQAKASKRPPKRGTQSFNTEESSPGFLQMRTRQEINSGGVMRTEAITQTSELLISKRIYASSDNSQGMPSNKANQVEESNQGLKNSVKPNQDNFKQAKTDKTKLMSKQNQDMEVQEQSKVLKLVQSNSLIIDSDIGQYQLVQSNSVELKSLPEFVPKTKKANPTRKRRSSRSCCRCCSRCSTRKRSLKKPVISEKTKKRVCENCECNPTVDKNQKVIGGMPNSGKCNVREILDILQKTLAGLEKQINIKKGCKGSNKKKTVKSTKPKSSKGHAQHNKIPNQYVNQVGTQNIPYKQGNSLSDHDQPLDTFQNHPYLHNKTVPANVGAPTNIYQTNAYGTAGPANVENPSNIYRSNSNTNLPNSPFYKNSASPKNVGENIHQNNTIQRTALPENDPLKNGSNPAPVEVPFKNERITRSTENSYRNQETLNEPIKYINEPHEQSNYSKEDYNNQILSQSFNQTYTTPQCIRNNPQMDGFQESAFARTPMTDSAYNQGSRDTTNSTSQNSKKMCKGPECCPYRSLYKVDDGLINRGVVTFQDCEKICKESSSPNDVPNKGTTNQGPLQICTNFAYPENLKQFSSWANQTNSISNKAPSYPTGNDSPRINPECACGYEQKEKEKVCNGPEYCPYQSRFRADVAPNSRGGVTFQDCDKSCIEMSGRNYEDPVKVCENYPIPETILYLKSWDNSIYPILNRTQVLRKKNAITECDPECFFEQKQRQVPFQKGGTADNYKDFCENPYCPENNSFKNVSRSERGQTCQELRSSKWENSNRPENELVYRTFTHYHQEEPLYQEELHESPERQVICELGSEEDSNYSDAQQCFNSSSYIKRSYSTEECSPNCPTIPKMSNQDDKRKESPRITKVSTSRRSRNSDRVTNNRLHGAPKKDNLCNNSQFENGIFSDKKKTYRYNERQPKVGDEDVLDICPQECLNQGSFNYLKSRYKQLALEIVDNCKCPDGLNRVSSKDNLGKNSQWLEKRKKYKTERYEEPDIKVCENPNCINQNRVIRDQNKYPTYADNSYRAGPKRKYDKQLCENPKCPDKKSIYIARNETGYMNVTSHRVRSERKSSYKESKPIAQGKIPSDISYDPNCLERNVEYKDIQSEEDSDSCPDDCCNCQRYLSITDRSNRVKQEDNEFKACVNQKCPDRLNTVDQNKYYRKNGYEKQVHGIPDCPGETNENGNAAYGHNRVCSEKNSTKMEQKSMDLDEPYLCSVDCPNRQRVLFTDLRRFKIKQRNTSRQNSGRSDEYADGKIVAKACNKCKRYVPLESDRQAIKKYCRPCKTKVKRNTGSVENIMVCISPGKQAPIFVKNRPNPLVINPILNSYDKHILKNFQKFKAEKNIRRKCSEGCPFIGHIEDEIPLKNHSSSSRDKKAPQEKPSPCYCESEELIEYKDQKINKSKISFITCEKSPKNESKSKTNFESPSREKEPSPMGNNKSSGFSCLKQTEKYSQEKSKPNEKTPSKSSGFACFKQKDQKIPEKNKPIEKSHSKSSGFLSFKQKGKNQQEKPKPNKETPSSKSSGFLCFKKKEKPPQENKPEMNKKSEYGIIEKPSGPGVQYRKKKDKENNAKIKIEERNKKSSKRSGFFSWCKKHQTAKESSRKVEKVPSNITCTCSKYAQPKDQEIPMLKSEMPFRCPCAPEDIEDGEVKVLYDSSFRFQKESSSCAEVAKKVYCHNNPQQPAQDTSDWYESSRATSTISCRQKFGDQETTYCPCASANGFYKIVR</sequence>
<feature type="region of interest" description="Disordered" evidence="1">
    <location>
        <begin position="444"/>
        <end position="466"/>
    </location>
</feature>
<keyword evidence="3" id="KW-1185">Reference proteome</keyword>
<feature type="region of interest" description="Disordered" evidence="1">
    <location>
        <begin position="1395"/>
        <end position="1449"/>
    </location>
</feature>
<dbReference type="Proteomes" id="UP001652680">
    <property type="component" value="Unassembled WGS sequence"/>
</dbReference>
<evidence type="ECO:0000313" key="2">
    <source>
        <dbReference type="EnsemblMetazoa" id="XP_016981083.2"/>
    </source>
</evidence>
<feature type="region of interest" description="Disordered" evidence="1">
    <location>
        <begin position="1048"/>
        <end position="1068"/>
    </location>
</feature>
<feature type="region of interest" description="Disordered" evidence="1">
    <location>
        <begin position="814"/>
        <end position="840"/>
    </location>
</feature>
<organism evidence="2 3">
    <name type="scientific">Drosophila rhopaloa</name>
    <name type="common">Fruit fly</name>
    <dbReference type="NCBI Taxonomy" id="1041015"/>
    <lineage>
        <taxon>Eukaryota</taxon>
        <taxon>Metazoa</taxon>
        <taxon>Ecdysozoa</taxon>
        <taxon>Arthropoda</taxon>
        <taxon>Hexapoda</taxon>
        <taxon>Insecta</taxon>
        <taxon>Pterygota</taxon>
        <taxon>Neoptera</taxon>
        <taxon>Endopterygota</taxon>
        <taxon>Diptera</taxon>
        <taxon>Brachycera</taxon>
        <taxon>Muscomorpha</taxon>
        <taxon>Ephydroidea</taxon>
        <taxon>Drosophilidae</taxon>
        <taxon>Drosophila</taxon>
        <taxon>Sophophora</taxon>
    </lineage>
</organism>
<feature type="compositionally biased region" description="Basic and acidic residues" evidence="1">
    <location>
        <begin position="2091"/>
        <end position="2105"/>
    </location>
</feature>
<feature type="region of interest" description="Disordered" evidence="1">
    <location>
        <begin position="1969"/>
        <end position="2129"/>
    </location>
</feature>
<feature type="compositionally biased region" description="Polar residues" evidence="1">
    <location>
        <begin position="623"/>
        <end position="655"/>
    </location>
</feature>
<feature type="region of interest" description="Disordered" evidence="1">
    <location>
        <begin position="104"/>
        <end position="141"/>
    </location>
</feature>
<accession>A0ABM5HIY2</accession>
<feature type="region of interest" description="Disordered" evidence="1">
    <location>
        <begin position="528"/>
        <end position="590"/>
    </location>
</feature>
<feature type="compositionally biased region" description="Polar residues" evidence="1">
    <location>
        <begin position="574"/>
        <end position="583"/>
    </location>
</feature>
<dbReference type="EnsemblMetazoa" id="XM_017125594.2">
    <property type="protein sequence ID" value="XP_016981083.2"/>
    <property type="gene ID" value="LOC108046043"/>
</dbReference>
<feature type="compositionally biased region" description="Basic and acidic residues" evidence="1">
    <location>
        <begin position="2032"/>
        <end position="2049"/>
    </location>
</feature>
<evidence type="ECO:0000313" key="3">
    <source>
        <dbReference type="Proteomes" id="UP001652680"/>
    </source>
</evidence>
<reference evidence="2" key="2">
    <citation type="submission" date="2025-05" db="UniProtKB">
        <authorList>
            <consortium name="EnsemblMetazoa"/>
        </authorList>
    </citation>
    <scope>IDENTIFICATION</scope>
</reference>